<feature type="non-terminal residue" evidence="1">
    <location>
        <position position="1"/>
    </location>
</feature>
<accession>W7C4T7</accession>
<keyword evidence="2" id="KW-1185">Reference proteome</keyword>
<sequence>AKVTKIGFKEVPNELTFESTRLSGDLSEVLVNRVEPDWKILVTDLRGTNLSTATSEKPDRSDWEIAVSAQPFKDENNKEIPFTTLGVAYVQPSSTTEITDTDEVVIVSHSVENEIPKTHSQIENSWTVDEGLKAIVHNRNDLDSNKKYTAELDLELRQAP</sequence>
<evidence type="ECO:0000313" key="1">
    <source>
        <dbReference type="EMBL" id="EUJ34434.1"/>
    </source>
</evidence>
<dbReference type="EMBL" id="AODH01000071">
    <property type="protein sequence ID" value="EUJ34434.1"/>
    <property type="molecule type" value="Genomic_DNA"/>
</dbReference>
<gene>
    <name evidence="1" type="ORF">BCAMP_12266</name>
</gene>
<name>W7C4T7_9LIST</name>
<dbReference type="RefSeq" id="WP_035315698.1">
    <property type="nucleotide sequence ID" value="NZ_AODH01000071.1"/>
</dbReference>
<reference evidence="1 2" key="1">
    <citation type="submission" date="2012-12" db="EMBL/GenBank/DDBJ databases">
        <title>Novel taxa of Listeriaceae from agricultural environments in the United States.</title>
        <authorList>
            <person name="den Bakker H.C."/>
            <person name="Allred A."/>
            <person name="Warchocki S."/>
            <person name="Wright E.M."/>
            <person name="Burrell A."/>
            <person name="Nightingale K.K."/>
            <person name="Kephart D."/>
            <person name="Wiedmann M."/>
        </authorList>
    </citation>
    <scope>NUCLEOTIDE SEQUENCE [LARGE SCALE GENOMIC DNA]</scope>
    <source>
        <strain evidence="1 2">FSL F6-1037</strain>
    </source>
</reference>
<protein>
    <recommendedName>
        <fullName evidence="3">WxL domain-containing protein</fullName>
    </recommendedName>
</protein>
<proteinExistence type="predicted"/>
<dbReference type="AlphaFoldDB" id="W7C4T7"/>
<evidence type="ECO:0000313" key="2">
    <source>
        <dbReference type="Proteomes" id="UP000019243"/>
    </source>
</evidence>
<organism evidence="1 2">
    <name type="scientific">Brochothrix campestris FSL F6-1037</name>
    <dbReference type="NCBI Taxonomy" id="1265861"/>
    <lineage>
        <taxon>Bacteria</taxon>
        <taxon>Bacillati</taxon>
        <taxon>Bacillota</taxon>
        <taxon>Bacilli</taxon>
        <taxon>Bacillales</taxon>
        <taxon>Listeriaceae</taxon>
        <taxon>Brochothrix</taxon>
    </lineage>
</organism>
<evidence type="ECO:0008006" key="3">
    <source>
        <dbReference type="Google" id="ProtNLM"/>
    </source>
</evidence>
<comment type="caution">
    <text evidence="1">The sequence shown here is derived from an EMBL/GenBank/DDBJ whole genome shotgun (WGS) entry which is preliminary data.</text>
</comment>
<dbReference type="Proteomes" id="UP000019243">
    <property type="component" value="Unassembled WGS sequence"/>
</dbReference>